<keyword evidence="4" id="KW-1185">Reference proteome</keyword>
<reference evidence="3 4" key="1">
    <citation type="submission" date="2019-04" db="EMBL/GenBank/DDBJ databases">
        <title>Annotation for the trematode Fasciola gigantica.</title>
        <authorList>
            <person name="Choi Y.-J."/>
        </authorList>
    </citation>
    <scope>NUCLEOTIDE SEQUENCE [LARGE SCALE GENOMIC DNA]</scope>
    <source>
        <strain evidence="3">Uganda_cow_1</strain>
    </source>
</reference>
<evidence type="ECO:0000259" key="2">
    <source>
        <dbReference type="PROSITE" id="PS50181"/>
    </source>
</evidence>
<feature type="chain" id="PRO_5021237039" description="F-box domain-containing protein" evidence="1">
    <location>
        <begin position="27"/>
        <end position="386"/>
    </location>
</feature>
<feature type="signal peptide" evidence="1">
    <location>
        <begin position="1"/>
        <end position="26"/>
    </location>
</feature>
<evidence type="ECO:0000256" key="1">
    <source>
        <dbReference type="SAM" id="SignalP"/>
    </source>
</evidence>
<dbReference type="CDD" id="cd09917">
    <property type="entry name" value="F-box_SF"/>
    <property type="match status" value="1"/>
</dbReference>
<comment type="caution">
    <text evidence="3">The sequence shown here is derived from an EMBL/GenBank/DDBJ whole genome shotgun (WGS) entry which is preliminary data.</text>
</comment>
<evidence type="ECO:0000313" key="3">
    <source>
        <dbReference type="EMBL" id="TPP60881.1"/>
    </source>
</evidence>
<evidence type="ECO:0000313" key="4">
    <source>
        <dbReference type="Proteomes" id="UP000316759"/>
    </source>
</evidence>
<dbReference type="Gene3D" id="2.130.10.10">
    <property type="entry name" value="YVTN repeat-like/Quinoprotein amine dehydrogenase"/>
    <property type="match status" value="1"/>
</dbReference>
<sequence length="386" mass="42570">MCSLDSLPFELFRLLCLYLRASDVVALKAVCKKFHSWLGISFWKKRVLSLCAGQFPCRSEKSVDWISCAIEREYTLELFGPTGNAVSFSQHNGSSPGIDAVHIPPDHPELLILGDRGRMLTGFSLHRILKDNTWNQVFSDGRTHLGWIWTIKSCKDSMVTGSWDGTLRSWAITNTDLVLNTSYKLHAPVLCSNFLDPNTVAASAFLLARVIDLRLSPDQQSRCLAVRHQKAILCMGAPNERQICGSGCCADRNLAELRAGGDQWLSSYNSTSSLSSLGNSDLGMLDPLMLLSSLEEIHGMDQPVDSPVVVDLSSGDQVLPKCELPRESTRDEPAVSPSSIQDSLCGSSMVLYTGSDDHFLAGWDLRYPSKPVVKHQVISSLCESFR</sequence>
<dbReference type="InterPro" id="IPR036322">
    <property type="entry name" value="WD40_repeat_dom_sf"/>
</dbReference>
<dbReference type="EMBL" id="SUNJ01008864">
    <property type="protein sequence ID" value="TPP60881.1"/>
    <property type="molecule type" value="Genomic_DNA"/>
</dbReference>
<dbReference type="InterPro" id="IPR015943">
    <property type="entry name" value="WD40/YVTN_repeat-like_dom_sf"/>
</dbReference>
<accession>A0A504YKI7</accession>
<dbReference type="OrthoDB" id="2305498at2759"/>
<dbReference type="InterPro" id="IPR036047">
    <property type="entry name" value="F-box-like_dom_sf"/>
</dbReference>
<dbReference type="Proteomes" id="UP000316759">
    <property type="component" value="Unassembled WGS sequence"/>
</dbReference>
<dbReference type="SUPFAM" id="SSF81383">
    <property type="entry name" value="F-box domain"/>
    <property type="match status" value="1"/>
</dbReference>
<organism evidence="3 4">
    <name type="scientific">Fasciola gigantica</name>
    <name type="common">Giant liver fluke</name>
    <dbReference type="NCBI Taxonomy" id="46835"/>
    <lineage>
        <taxon>Eukaryota</taxon>
        <taxon>Metazoa</taxon>
        <taxon>Spiralia</taxon>
        <taxon>Lophotrochozoa</taxon>
        <taxon>Platyhelminthes</taxon>
        <taxon>Trematoda</taxon>
        <taxon>Digenea</taxon>
        <taxon>Plagiorchiida</taxon>
        <taxon>Echinostomata</taxon>
        <taxon>Echinostomatoidea</taxon>
        <taxon>Fasciolidae</taxon>
        <taxon>Fasciola</taxon>
    </lineage>
</organism>
<dbReference type="PROSITE" id="PS50181">
    <property type="entry name" value="FBOX"/>
    <property type="match status" value="1"/>
</dbReference>
<dbReference type="SUPFAM" id="SSF50978">
    <property type="entry name" value="WD40 repeat-like"/>
    <property type="match status" value="1"/>
</dbReference>
<dbReference type="InterPro" id="IPR001810">
    <property type="entry name" value="F-box_dom"/>
</dbReference>
<gene>
    <name evidence="3" type="ORF">FGIG_03956</name>
</gene>
<keyword evidence="1" id="KW-0732">Signal</keyword>
<proteinExistence type="predicted"/>
<name>A0A504YKI7_FASGI</name>
<protein>
    <recommendedName>
        <fullName evidence="2">F-box domain-containing protein</fullName>
    </recommendedName>
</protein>
<feature type="domain" description="F-box" evidence="2">
    <location>
        <begin position="1"/>
        <end position="46"/>
    </location>
</feature>
<dbReference type="AlphaFoldDB" id="A0A504YKI7"/>
<dbReference type="STRING" id="46835.A0A504YKI7"/>